<dbReference type="RefSeq" id="WP_009054866.1">
    <property type="nucleotide sequence ID" value="NZ_AJYA01000019.1"/>
</dbReference>
<feature type="transmembrane region" description="Helical" evidence="1">
    <location>
        <begin position="535"/>
        <end position="553"/>
    </location>
</feature>
<dbReference type="InterPro" id="IPR017438">
    <property type="entry name" value="ATP-NAD_kinase_N"/>
</dbReference>
<evidence type="ECO:0000313" key="2">
    <source>
        <dbReference type="EMBL" id="EIM76675.1"/>
    </source>
</evidence>
<protein>
    <recommendedName>
        <fullName evidence="4">TIGR00341 family protein</fullName>
    </recommendedName>
</protein>
<name>I5C4C3_9BACT</name>
<dbReference type="PATRIC" id="fig|1189621.3.peg.1973"/>
<dbReference type="InterPro" id="IPR016064">
    <property type="entry name" value="NAD/diacylglycerol_kinase_sf"/>
</dbReference>
<keyword evidence="3" id="KW-1185">Reference proteome</keyword>
<evidence type="ECO:0000256" key="1">
    <source>
        <dbReference type="SAM" id="Phobius"/>
    </source>
</evidence>
<proteinExistence type="predicted"/>
<feature type="transmembrane region" description="Helical" evidence="1">
    <location>
        <begin position="351"/>
        <end position="368"/>
    </location>
</feature>
<accession>I5C4C3</accession>
<dbReference type="Pfam" id="PF04087">
    <property type="entry name" value="DUF389"/>
    <property type="match status" value="1"/>
</dbReference>
<feature type="transmembrane region" description="Helical" evidence="1">
    <location>
        <begin position="407"/>
        <end position="428"/>
    </location>
</feature>
<feature type="transmembrane region" description="Helical" evidence="1">
    <location>
        <begin position="498"/>
        <end position="523"/>
    </location>
</feature>
<keyword evidence="1" id="KW-0472">Membrane</keyword>
<feature type="transmembrane region" description="Helical" evidence="1">
    <location>
        <begin position="374"/>
        <end position="395"/>
    </location>
</feature>
<evidence type="ECO:0000313" key="3">
    <source>
        <dbReference type="Proteomes" id="UP000005551"/>
    </source>
</evidence>
<dbReference type="PANTHER" id="PTHR20992">
    <property type="entry name" value="AT15442P-RELATED"/>
    <property type="match status" value="1"/>
</dbReference>
<dbReference type="Proteomes" id="UP000005551">
    <property type="component" value="Unassembled WGS sequence"/>
</dbReference>
<dbReference type="STRING" id="1189621.A3SI_09483"/>
<dbReference type="EMBL" id="AJYA01000019">
    <property type="protein sequence ID" value="EIM76675.1"/>
    <property type="molecule type" value="Genomic_DNA"/>
</dbReference>
<dbReference type="OrthoDB" id="9790659at2"/>
<dbReference type="Gene3D" id="2.60.200.40">
    <property type="match status" value="1"/>
</dbReference>
<dbReference type="SUPFAM" id="SSF111331">
    <property type="entry name" value="NAD kinase/diacylglycerol kinase-like"/>
    <property type="match status" value="1"/>
</dbReference>
<sequence length="655" mass="72248">MKGITLIYDPAYREQVDEQVVPAFGPHLKIKYRYEEALKLELTERDFIVCFLSDEQLKVFLPQVSENHWKIGFLPHPKMDQARQGFGVEADLERAIEHLLASEEVFSVDMLLANEVPVFNTLALGNTLSVMYSAMDGNRWQRFAQRMRNLGRVLKQASLHAIALDWENDKDQMREKPIETAALGMVVVQHGASNLLSRRILENSAINDGMMHSLVLSPKSFAELLGFTFSGLLSARNSKRIPNYVAHIKTNRLIIHSAEGVEFSLDDRLMTAKEVELVVKRKALDIVPGRLLRVEKRDRGKKVFKTQALPTGELRKELISRKLPLTRHATTEEFKGLFTTLRDNAQLTPSYLVLMALSTIIATFGLFGDSSPVIIGAMILAPLMSPIISLGMGVLRQDTSMIQNSMRTIGFGMLVGYAFAVVITWFTPLNTLNAEISARIRPNLLDLGVAAASGIAGAYAHAKEEVAKTLAGVAIAVALVPPLAVSGIGLGWGDPNVFGGALLLLATNLAGMVLAAAVTFLILGFSPFGLAKKGILLSLFLVLVISTPLAFGFSKMVKENKLVQELSGREITKGVIRDVRVRNLRPLSISFTLVTEKPLRDEELPGIREEVIEVIGEEAELELRIGILLDKAIEETLEEEDSEGERVDAVRALLR</sequence>
<reference evidence="2 3" key="1">
    <citation type="submission" date="2012-05" db="EMBL/GenBank/DDBJ databases">
        <title>Genome sequence of Nitritalea halalkaliphila LW7.</title>
        <authorList>
            <person name="Jangir P.K."/>
            <person name="Singh A."/>
            <person name="Shivaji S."/>
            <person name="Sharma R."/>
        </authorList>
    </citation>
    <scope>NUCLEOTIDE SEQUENCE [LARGE SCALE GENOMIC DNA]</scope>
    <source>
        <strain evidence="2 3">LW7</strain>
    </source>
</reference>
<evidence type="ECO:0008006" key="4">
    <source>
        <dbReference type="Google" id="ProtNLM"/>
    </source>
</evidence>
<comment type="caution">
    <text evidence="2">The sequence shown here is derived from an EMBL/GenBank/DDBJ whole genome shotgun (WGS) entry which is preliminary data.</text>
</comment>
<dbReference type="InterPro" id="IPR005240">
    <property type="entry name" value="DUF389"/>
</dbReference>
<keyword evidence="1" id="KW-1133">Transmembrane helix</keyword>
<feature type="transmembrane region" description="Helical" evidence="1">
    <location>
        <begin position="469"/>
        <end position="492"/>
    </location>
</feature>
<keyword evidence="1" id="KW-0812">Transmembrane</keyword>
<organism evidence="2 3">
    <name type="scientific">Nitritalea halalkaliphila LW7</name>
    <dbReference type="NCBI Taxonomy" id="1189621"/>
    <lineage>
        <taxon>Bacteria</taxon>
        <taxon>Pseudomonadati</taxon>
        <taxon>Bacteroidota</taxon>
        <taxon>Cytophagia</taxon>
        <taxon>Cytophagales</taxon>
        <taxon>Cyclobacteriaceae</taxon>
        <taxon>Nitritalea</taxon>
    </lineage>
</organism>
<gene>
    <name evidence="2" type="ORF">A3SI_09483</name>
</gene>
<dbReference type="AlphaFoldDB" id="I5C4C3"/>
<dbReference type="PANTHER" id="PTHR20992:SF9">
    <property type="entry name" value="AT15442P-RELATED"/>
    <property type="match status" value="1"/>
</dbReference>
<dbReference type="Gene3D" id="3.40.50.10330">
    <property type="entry name" value="Probable inorganic polyphosphate/atp-NAD kinase, domain 1"/>
    <property type="match status" value="1"/>
</dbReference>